<dbReference type="OrthoDB" id="1892195at2759"/>
<dbReference type="InterPro" id="IPR045177">
    <property type="entry name" value="FDM1-5/IDN2"/>
</dbReference>
<feature type="domain" description="Factor of DNA methylation 1-5/IDN2" evidence="1">
    <location>
        <begin position="68"/>
        <end position="162"/>
    </location>
</feature>
<dbReference type="AlphaFoldDB" id="A0A5J9W250"/>
<dbReference type="Proteomes" id="UP000324897">
    <property type="component" value="Unassembled WGS sequence"/>
</dbReference>
<evidence type="ECO:0000259" key="1">
    <source>
        <dbReference type="Pfam" id="PF03469"/>
    </source>
</evidence>
<feature type="domain" description="Factor of DNA methylation 1-5/IDN2" evidence="1">
    <location>
        <begin position="6"/>
        <end position="49"/>
    </location>
</feature>
<dbReference type="PANTHER" id="PTHR21596">
    <property type="entry name" value="RIBONUCLEASE P SUBUNIT P38"/>
    <property type="match status" value="1"/>
</dbReference>
<dbReference type="Gramene" id="TVU41997">
    <property type="protein sequence ID" value="TVU41997"/>
    <property type="gene ID" value="EJB05_08377"/>
</dbReference>
<gene>
    <name evidence="2" type="ORF">EJB05_08377</name>
</gene>
<dbReference type="PANTHER" id="PTHR21596:SF55">
    <property type="entry name" value="OS12G0572500 PROTEIN"/>
    <property type="match status" value="1"/>
</dbReference>
<evidence type="ECO:0000313" key="3">
    <source>
        <dbReference type="Proteomes" id="UP000324897"/>
    </source>
</evidence>
<reference evidence="2 3" key="1">
    <citation type="journal article" date="2019" name="Sci. Rep.">
        <title>A high-quality genome of Eragrostis curvula grass provides insights into Poaceae evolution and supports new strategies to enhance forage quality.</title>
        <authorList>
            <person name="Carballo J."/>
            <person name="Santos B.A.C.M."/>
            <person name="Zappacosta D."/>
            <person name="Garbus I."/>
            <person name="Selva J.P."/>
            <person name="Gallo C.A."/>
            <person name="Diaz A."/>
            <person name="Albertini E."/>
            <person name="Caccamo M."/>
            <person name="Echenique V."/>
        </authorList>
    </citation>
    <scope>NUCLEOTIDE SEQUENCE [LARGE SCALE GENOMIC DNA]</scope>
    <source>
        <strain evidence="3">cv. Victoria</strain>
        <tissue evidence="2">Leaf</tissue>
    </source>
</reference>
<dbReference type="EMBL" id="RWGY01000005">
    <property type="protein sequence ID" value="TVU41997.1"/>
    <property type="molecule type" value="Genomic_DNA"/>
</dbReference>
<dbReference type="Pfam" id="PF03469">
    <property type="entry name" value="XH"/>
    <property type="match status" value="2"/>
</dbReference>
<keyword evidence="3" id="KW-1185">Reference proteome</keyword>
<sequence>MMSLISVLMEMREYNWLSNRSVPYELWNYTEGRKATMMECIEYMSNQMRLLVLSKRRKTKRRVLGVMEMGRLDEKPFNVACAAKLPPKEAKQEASKLYTTWEMLLKNPSWKPFKTDAIGDNYEDEAIDAYDDMLQELKRELMCGDDVYNVVIISTLMEMREY</sequence>
<protein>
    <recommendedName>
        <fullName evidence="1">Factor of DNA methylation 1-5/IDN2 domain-containing protein</fullName>
    </recommendedName>
</protein>
<accession>A0A5J9W250</accession>
<organism evidence="2 3">
    <name type="scientific">Eragrostis curvula</name>
    <name type="common">weeping love grass</name>
    <dbReference type="NCBI Taxonomy" id="38414"/>
    <lineage>
        <taxon>Eukaryota</taxon>
        <taxon>Viridiplantae</taxon>
        <taxon>Streptophyta</taxon>
        <taxon>Embryophyta</taxon>
        <taxon>Tracheophyta</taxon>
        <taxon>Spermatophyta</taxon>
        <taxon>Magnoliopsida</taxon>
        <taxon>Liliopsida</taxon>
        <taxon>Poales</taxon>
        <taxon>Poaceae</taxon>
        <taxon>PACMAD clade</taxon>
        <taxon>Chloridoideae</taxon>
        <taxon>Eragrostideae</taxon>
        <taxon>Eragrostidinae</taxon>
        <taxon>Eragrostis</taxon>
    </lineage>
</organism>
<comment type="caution">
    <text evidence="2">The sequence shown here is derived from an EMBL/GenBank/DDBJ whole genome shotgun (WGS) entry which is preliminary data.</text>
</comment>
<name>A0A5J9W250_9POAL</name>
<dbReference type="GO" id="GO:0080188">
    <property type="term" value="P:gene silencing by siRNA-directed DNA methylation"/>
    <property type="evidence" value="ECO:0007669"/>
    <property type="project" value="InterPro"/>
</dbReference>
<evidence type="ECO:0000313" key="2">
    <source>
        <dbReference type="EMBL" id="TVU41997.1"/>
    </source>
</evidence>
<dbReference type="InterPro" id="IPR005379">
    <property type="entry name" value="FDM1-5/IDN2_XH"/>
</dbReference>
<proteinExistence type="predicted"/>
<feature type="non-terminal residue" evidence="2">
    <location>
        <position position="162"/>
    </location>
</feature>